<reference evidence="1 2" key="1">
    <citation type="journal article" date="2015" name="Proc. Natl. Acad. Sci. U.S.A.">
        <title>The resurrection genome of Boea hygrometrica: A blueprint for survival of dehydration.</title>
        <authorList>
            <person name="Xiao L."/>
            <person name="Yang G."/>
            <person name="Zhang L."/>
            <person name="Yang X."/>
            <person name="Zhao S."/>
            <person name="Ji Z."/>
            <person name="Zhou Q."/>
            <person name="Hu M."/>
            <person name="Wang Y."/>
            <person name="Chen M."/>
            <person name="Xu Y."/>
            <person name="Jin H."/>
            <person name="Xiao X."/>
            <person name="Hu G."/>
            <person name="Bao F."/>
            <person name="Hu Y."/>
            <person name="Wan P."/>
            <person name="Li L."/>
            <person name="Deng X."/>
            <person name="Kuang T."/>
            <person name="Xiang C."/>
            <person name="Zhu J.K."/>
            <person name="Oliver M.J."/>
            <person name="He Y."/>
        </authorList>
    </citation>
    <scope>NUCLEOTIDE SEQUENCE [LARGE SCALE GENOMIC DNA]</scope>
    <source>
        <strain evidence="2">cv. XS01</strain>
    </source>
</reference>
<dbReference type="Proteomes" id="UP000250235">
    <property type="component" value="Unassembled WGS sequence"/>
</dbReference>
<dbReference type="OrthoDB" id="1938465at2759"/>
<dbReference type="PANTHER" id="PTHR47481:SF22">
    <property type="entry name" value="RETROTRANSPOSON GAG DOMAIN-CONTAINING PROTEIN"/>
    <property type="match status" value="1"/>
</dbReference>
<name>A0A2Z7AMT3_9LAMI</name>
<gene>
    <name evidence="1" type="ORF">F511_06619</name>
</gene>
<evidence type="ECO:0000313" key="1">
    <source>
        <dbReference type="EMBL" id="KZV23095.1"/>
    </source>
</evidence>
<dbReference type="EMBL" id="KV013955">
    <property type="protein sequence ID" value="KZV23095.1"/>
    <property type="molecule type" value="Genomic_DNA"/>
</dbReference>
<dbReference type="AlphaFoldDB" id="A0A2Z7AMT3"/>
<keyword evidence="2" id="KW-1185">Reference proteome</keyword>
<proteinExistence type="predicted"/>
<protein>
    <submittedName>
        <fullName evidence="1">Uncharacterized protein</fullName>
    </submittedName>
</protein>
<accession>A0A2Z7AMT3</accession>
<organism evidence="1 2">
    <name type="scientific">Dorcoceras hygrometricum</name>
    <dbReference type="NCBI Taxonomy" id="472368"/>
    <lineage>
        <taxon>Eukaryota</taxon>
        <taxon>Viridiplantae</taxon>
        <taxon>Streptophyta</taxon>
        <taxon>Embryophyta</taxon>
        <taxon>Tracheophyta</taxon>
        <taxon>Spermatophyta</taxon>
        <taxon>Magnoliopsida</taxon>
        <taxon>eudicotyledons</taxon>
        <taxon>Gunneridae</taxon>
        <taxon>Pentapetalae</taxon>
        <taxon>asterids</taxon>
        <taxon>lamiids</taxon>
        <taxon>Lamiales</taxon>
        <taxon>Gesneriaceae</taxon>
        <taxon>Didymocarpoideae</taxon>
        <taxon>Trichosporeae</taxon>
        <taxon>Loxocarpinae</taxon>
        <taxon>Dorcoceras</taxon>
    </lineage>
</organism>
<sequence length="97" mass="10854">MQAMKTKADELSALGKPLDHEDLIEKVLEGLDNTYQSVIDAINNRDTPITFDELHEKLIQGTIPAPQLTLPSLTSLCPHRPYSLEPMVLHFSSLWAT</sequence>
<dbReference type="PANTHER" id="PTHR47481">
    <property type="match status" value="1"/>
</dbReference>
<dbReference type="Pfam" id="PF14223">
    <property type="entry name" value="Retrotran_gag_2"/>
    <property type="match status" value="1"/>
</dbReference>
<evidence type="ECO:0000313" key="2">
    <source>
        <dbReference type="Proteomes" id="UP000250235"/>
    </source>
</evidence>